<evidence type="ECO:0000256" key="1">
    <source>
        <dbReference type="ARBA" id="ARBA00004540"/>
    </source>
</evidence>
<evidence type="ECO:0000256" key="3">
    <source>
        <dbReference type="ARBA" id="ARBA00022692"/>
    </source>
</evidence>
<dbReference type="GO" id="GO:0005637">
    <property type="term" value="C:nuclear inner membrane"/>
    <property type="evidence" value="ECO:0007669"/>
    <property type="project" value="UniProtKB-SubCell"/>
</dbReference>
<gene>
    <name evidence="10" type="ORF">SAPIO_CDS3588</name>
</gene>
<dbReference type="VEuPathDB" id="FungiDB:SAPIO_CDS3588"/>
<feature type="domain" description="Man1/Src1-like C-terminal" evidence="8">
    <location>
        <begin position="299"/>
        <end position="630"/>
    </location>
</feature>
<dbReference type="Proteomes" id="UP000028545">
    <property type="component" value="Unassembled WGS sequence"/>
</dbReference>
<evidence type="ECO:0000259" key="8">
    <source>
        <dbReference type="Pfam" id="PF09402"/>
    </source>
</evidence>
<evidence type="ECO:0000256" key="7">
    <source>
        <dbReference type="SAM" id="MobiDB-lite"/>
    </source>
</evidence>
<comment type="subcellular location">
    <subcellularLocation>
        <location evidence="1">Nucleus inner membrane</location>
    </subcellularLocation>
</comment>
<dbReference type="PANTHER" id="PTHR47808:SF2">
    <property type="entry name" value="LEM DOMAIN-CONTAINING PROTEIN 2"/>
    <property type="match status" value="1"/>
</dbReference>
<keyword evidence="2" id="KW-0597">Phosphoprotein</keyword>
<evidence type="ECO:0000256" key="2">
    <source>
        <dbReference type="ARBA" id="ARBA00022553"/>
    </source>
</evidence>
<comment type="caution">
    <text evidence="10">The sequence shown here is derived from an EMBL/GenBank/DDBJ whole genome shotgun (WGS) entry which is preliminary data.</text>
</comment>
<protein>
    <submittedName>
        <fullName evidence="10">Sister chromatid separation protein</fullName>
    </submittedName>
</protein>
<organism evidence="10 11">
    <name type="scientific">Pseudallescheria apiosperma</name>
    <name type="common">Scedosporium apiospermum</name>
    <dbReference type="NCBI Taxonomy" id="563466"/>
    <lineage>
        <taxon>Eukaryota</taxon>
        <taxon>Fungi</taxon>
        <taxon>Dikarya</taxon>
        <taxon>Ascomycota</taxon>
        <taxon>Pezizomycotina</taxon>
        <taxon>Sordariomycetes</taxon>
        <taxon>Hypocreomycetidae</taxon>
        <taxon>Microascales</taxon>
        <taxon>Microascaceae</taxon>
        <taxon>Scedosporium</taxon>
    </lineage>
</organism>
<dbReference type="GO" id="GO:0005783">
    <property type="term" value="C:endoplasmic reticulum"/>
    <property type="evidence" value="ECO:0007669"/>
    <property type="project" value="TreeGrafter"/>
</dbReference>
<dbReference type="GO" id="GO:0071763">
    <property type="term" value="P:nuclear membrane organization"/>
    <property type="evidence" value="ECO:0007669"/>
    <property type="project" value="TreeGrafter"/>
</dbReference>
<reference evidence="10 11" key="1">
    <citation type="journal article" date="2014" name="Genome Announc.">
        <title>Draft genome sequence of the pathogenic fungus Scedosporium apiospermum.</title>
        <authorList>
            <person name="Vandeputte P."/>
            <person name="Ghamrawi S."/>
            <person name="Rechenmann M."/>
            <person name="Iltis A."/>
            <person name="Giraud S."/>
            <person name="Fleury M."/>
            <person name="Thornton C."/>
            <person name="Delhaes L."/>
            <person name="Meyer W."/>
            <person name="Papon N."/>
            <person name="Bouchara J.P."/>
        </authorList>
    </citation>
    <scope>NUCLEOTIDE SEQUENCE [LARGE SCALE GENOMIC DNA]</scope>
    <source>
        <strain evidence="10 11">IHEM 14462</strain>
    </source>
</reference>
<evidence type="ECO:0000313" key="10">
    <source>
        <dbReference type="EMBL" id="KEZ44559.1"/>
    </source>
</evidence>
<dbReference type="InterPro" id="IPR011015">
    <property type="entry name" value="LEM/LEM-like_dom_sf"/>
</dbReference>
<keyword evidence="4" id="KW-1133">Transmembrane helix</keyword>
<proteinExistence type="predicted"/>
<keyword evidence="11" id="KW-1185">Reference proteome</keyword>
<dbReference type="OMA" id="KWECGEL"/>
<feature type="domain" description="HeH/LEM" evidence="9">
    <location>
        <begin position="16"/>
        <end position="50"/>
    </location>
</feature>
<evidence type="ECO:0000259" key="9">
    <source>
        <dbReference type="Pfam" id="PF12949"/>
    </source>
</evidence>
<keyword evidence="5" id="KW-0472">Membrane</keyword>
<feature type="compositionally biased region" description="Acidic residues" evidence="7">
    <location>
        <begin position="250"/>
        <end position="259"/>
    </location>
</feature>
<sequence>MSDNEGQEYLQDDFQPESLTVPRLRSILVKHNVQYPSTAKKPMLVELFNENIVPQRKKILARAARAKRSSTGIVNAGMEDEFNLEPPKSARRSRSPRKPAARVKTEDSDEPTLPAYSRSSRSASRQLAQASDTDNAPDTIRRTRRTATPRIKSEEPEDHRFGRLSTDRLSTEDSVFTSDNPFQSGSSPATSKPPIGRRKTSSVERQPKTPKSSRRRTSMTHYTSEEDTRDYMSYDRATPRPSRRITSEPPEFEPGEEFTPEAQLELQQEWASHGKTNLAPRQRKQPARKSTLATSLWVLLTTVLVAYAAWYRHEKIAVGYCGLGRPATQIIPPEIPVPDWAVPFVEPQCELCPQHAYCYANFEARCEPDFILKPHPLSFGGLVPLPPTCEPDGEKVRRVKAVADKAVEELRERRAQFECGETITETGERLETPAVEVEELKETVSRKRNKRLNKQDFDDLWVAALGEVQSREEVEVQQKTGPGGIPNTYLSSSSLARLPLTCAIKRSVVNGLERHRLTIGSVVAALLLFVYARARYLSERAAAAKVPALVDLVLDRLSKQKELGEEELDDPWLFLPNLRDDVLRSVHSLSARERLWKRVRAVVEQNSNVRTGQREGRNGEFGRAWEWIGPMSGDGARRRKSGRVSWGPDVKGDETPDASDRSHTKWEESRPIY</sequence>
<feature type="compositionally biased region" description="Basic residues" evidence="7">
    <location>
        <begin position="89"/>
        <end position="101"/>
    </location>
</feature>
<accession>A0A084GB47</accession>
<dbReference type="HOGENOM" id="CLU_010838_2_0_1"/>
<feature type="compositionally biased region" description="Basic and acidic residues" evidence="7">
    <location>
        <begin position="223"/>
        <end position="233"/>
    </location>
</feature>
<feature type="compositionally biased region" description="Basic and acidic residues" evidence="7">
    <location>
        <begin position="650"/>
        <end position="673"/>
    </location>
</feature>
<dbReference type="CDD" id="cd12935">
    <property type="entry name" value="LEM_like"/>
    <property type="match status" value="1"/>
</dbReference>
<dbReference type="GO" id="GO:0034399">
    <property type="term" value="C:nuclear periphery"/>
    <property type="evidence" value="ECO:0007669"/>
    <property type="project" value="TreeGrafter"/>
</dbReference>
<evidence type="ECO:0000256" key="5">
    <source>
        <dbReference type="ARBA" id="ARBA00023136"/>
    </source>
</evidence>
<dbReference type="GeneID" id="27722660"/>
<feature type="compositionally biased region" description="Low complexity" evidence="7">
    <location>
        <begin position="117"/>
        <end position="131"/>
    </location>
</feature>
<dbReference type="Pfam" id="PF12949">
    <property type="entry name" value="HeH"/>
    <property type="match status" value="1"/>
</dbReference>
<feature type="region of interest" description="Disordered" evidence="7">
    <location>
        <begin position="78"/>
        <end position="261"/>
    </location>
</feature>
<dbReference type="Gene3D" id="1.10.10.1180">
    <property type="entry name" value="MAN1, winged-helix domain"/>
    <property type="match status" value="1"/>
</dbReference>
<feature type="region of interest" description="Disordered" evidence="7">
    <location>
        <begin position="632"/>
        <end position="673"/>
    </location>
</feature>
<dbReference type="InterPro" id="IPR025856">
    <property type="entry name" value="HeH/LEM_domain"/>
</dbReference>
<dbReference type="InterPro" id="IPR041885">
    <property type="entry name" value="MAN1_winged_helix_dom"/>
</dbReference>
<name>A0A084GB47_PSEDA</name>
<feature type="compositionally biased region" description="Polar residues" evidence="7">
    <location>
        <begin position="172"/>
        <end position="190"/>
    </location>
</feature>
<evidence type="ECO:0000256" key="6">
    <source>
        <dbReference type="ARBA" id="ARBA00023242"/>
    </source>
</evidence>
<dbReference type="PANTHER" id="PTHR47808">
    <property type="entry name" value="INNER NUCLEAR MEMBRANE PROTEIN HEH2-RELATED"/>
    <property type="match status" value="1"/>
</dbReference>
<dbReference type="EMBL" id="JOWA01000088">
    <property type="protein sequence ID" value="KEZ44559.1"/>
    <property type="molecule type" value="Genomic_DNA"/>
</dbReference>
<dbReference type="KEGG" id="sapo:SAPIO_CDS3588"/>
<dbReference type="InterPro" id="IPR044780">
    <property type="entry name" value="Heh2/Src1"/>
</dbReference>
<feature type="compositionally biased region" description="Basic and acidic residues" evidence="7">
    <location>
        <begin position="151"/>
        <end position="171"/>
    </location>
</feature>
<keyword evidence="6" id="KW-0539">Nucleus</keyword>
<dbReference type="OrthoDB" id="2503928at2759"/>
<evidence type="ECO:0000313" key="11">
    <source>
        <dbReference type="Proteomes" id="UP000028545"/>
    </source>
</evidence>
<dbReference type="AlphaFoldDB" id="A0A084GB47"/>
<evidence type="ECO:0000256" key="4">
    <source>
        <dbReference type="ARBA" id="ARBA00022989"/>
    </source>
</evidence>
<dbReference type="RefSeq" id="XP_016644358.1">
    <property type="nucleotide sequence ID" value="XM_016786352.1"/>
</dbReference>
<dbReference type="Pfam" id="PF09402">
    <property type="entry name" value="MSC"/>
    <property type="match status" value="1"/>
</dbReference>
<dbReference type="GO" id="GO:0003682">
    <property type="term" value="F:chromatin binding"/>
    <property type="evidence" value="ECO:0007669"/>
    <property type="project" value="InterPro"/>
</dbReference>
<dbReference type="InterPro" id="IPR018996">
    <property type="entry name" value="Man1/Src1-like_C"/>
</dbReference>
<keyword evidence="3" id="KW-0812">Transmembrane</keyword>
<dbReference type="Gene3D" id="1.10.720.40">
    <property type="match status" value="1"/>
</dbReference>